<evidence type="ECO:0000313" key="1">
    <source>
        <dbReference type="EMBL" id="KZT39174.1"/>
    </source>
</evidence>
<protein>
    <submittedName>
        <fullName evidence="1">Uncharacterized protein</fullName>
    </submittedName>
</protein>
<dbReference type="Proteomes" id="UP000076798">
    <property type="component" value="Unassembled WGS sequence"/>
</dbReference>
<accession>A0A166E3J4</accession>
<proteinExistence type="predicted"/>
<name>A0A166E3J4_9AGAM</name>
<dbReference type="AlphaFoldDB" id="A0A166E3J4"/>
<reference evidence="1 2" key="1">
    <citation type="journal article" date="2016" name="Mol. Biol. Evol.">
        <title>Comparative Genomics of Early-Diverging Mushroom-Forming Fungi Provides Insights into the Origins of Lignocellulose Decay Capabilities.</title>
        <authorList>
            <person name="Nagy L.G."/>
            <person name="Riley R."/>
            <person name="Tritt A."/>
            <person name="Adam C."/>
            <person name="Daum C."/>
            <person name="Floudas D."/>
            <person name="Sun H."/>
            <person name="Yadav J.S."/>
            <person name="Pangilinan J."/>
            <person name="Larsson K.H."/>
            <person name="Matsuura K."/>
            <person name="Barry K."/>
            <person name="Labutti K."/>
            <person name="Kuo R."/>
            <person name="Ohm R.A."/>
            <person name="Bhattacharya S.S."/>
            <person name="Shirouzu T."/>
            <person name="Yoshinaga Y."/>
            <person name="Martin F.M."/>
            <person name="Grigoriev I.V."/>
            <person name="Hibbett D.S."/>
        </authorList>
    </citation>
    <scope>NUCLEOTIDE SEQUENCE [LARGE SCALE GENOMIC DNA]</scope>
    <source>
        <strain evidence="1 2">HHB10207 ss-3</strain>
    </source>
</reference>
<sequence length="241" mass="27124">MVSRYSAGCRTSSNHESEIFVDGLGSLAQPRAFIEMHNFKILNDCNQTFGISGMEWASSSACIFGSPMSSDRRLWPMLRDCLQTQWIFGILIWCNDLITQEESEVVPDNGAILSRPSELEIGTESARDIECRGKGHFLALEEPTGAFYEVPPEPRPKQQRGPSDIRFQISACFGKCLRTLRAIRQTQDVSWTCLAVLSTLLNSRIRLLRSPMAGTICRRWDLDGHSEYPAWASGRALRLHP</sequence>
<gene>
    <name evidence="1" type="ORF">SISSUDRAFT_665812</name>
</gene>
<evidence type="ECO:0000313" key="2">
    <source>
        <dbReference type="Proteomes" id="UP000076798"/>
    </source>
</evidence>
<keyword evidence="2" id="KW-1185">Reference proteome</keyword>
<organism evidence="1 2">
    <name type="scientific">Sistotremastrum suecicum HHB10207 ss-3</name>
    <dbReference type="NCBI Taxonomy" id="1314776"/>
    <lineage>
        <taxon>Eukaryota</taxon>
        <taxon>Fungi</taxon>
        <taxon>Dikarya</taxon>
        <taxon>Basidiomycota</taxon>
        <taxon>Agaricomycotina</taxon>
        <taxon>Agaricomycetes</taxon>
        <taxon>Sistotremastrales</taxon>
        <taxon>Sistotremastraceae</taxon>
        <taxon>Sistotremastrum</taxon>
    </lineage>
</organism>
<dbReference type="EMBL" id="KV428050">
    <property type="protein sequence ID" value="KZT39174.1"/>
    <property type="molecule type" value="Genomic_DNA"/>
</dbReference>